<feature type="signal peptide" evidence="1">
    <location>
        <begin position="1"/>
        <end position="24"/>
    </location>
</feature>
<comment type="caution">
    <text evidence="2">The sequence shown here is derived from an EMBL/GenBank/DDBJ whole genome shotgun (WGS) entry which is preliminary data.</text>
</comment>
<evidence type="ECO:0000313" key="3">
    <source>
        <dbReference type="Proteomes" id="UP000247485"/>
    </source>
</evidence>
<keyword evidence="1" id="KW-0732">Signal</keyword>
<organism evidence="2 3">
    <name type="scientific">Klebsiella oxytoca</name>
    <dbReference type="NCBI Taxonomy" id="571"/>
    <lineage>
        <taxon>Bacteria</taxon>
        <taxon>Pseudomonadati</taxon>
        <taxon>Pseudomonadota</taxon>
        <taxon>Gammaproteobacteria</taxon>
        <taxon>Enterobacterales</taxon>
        <taxon>Enterobacteriaceae</taxon>
        <taxon>Klebsiella/Raoultella group</taxon>
        <taxon>Klebsiella</taxon>
    </lineage>
</organism>
<gene>
    <name evidence="2" type="ORF">DET57_1286</name>
</gene>
<feature type="chain" id="PRO_5016342050" description="Type 1 fimbrial protein" evidence="1">
    <location>
        <begin position="25"/>
        <end position="101"/>
    </location>
</feature>
<reference evidence="2 3" key="1">
    <citation type="submission" date="2018-05" db="EMBL/GenBank/DDBJ databases">
        <title>Freshwater and sediment microbial communities from various areas in North America, analyzing microbe dynamics in response to fracking.</title>
        <authorList>
            <person name="Lamendella R."/>
        </authorList>
    </citation>
    <scope>NUCLEOTIDE SEQUENCE [LARGE SCALE GENOMIC DNA]</scope>
    <source>
        <strain evidence="2 3">67</strain>
    </source>
</reference>
<evidence type="ECO:0008006" key="4">
    <source>
        <dbReference type="Google" id="ProtNLM"/>
    </source>
</evidence>
<sequence>MKKYQCVLIAALCVLPTLFSPAMAEQVQAGVIHFYGQVVEAPCQLNTTDNQVVMDCPRAKTVRISAQQLEKGNIHNENIRSAQLRYINPQRTLAILDVDYR</sequence>
<accession>A0A318FEG2</accession>
<dbReference type="AlphaFoldDB" id="A0A318FEG2"/>
<evidence type="ECO:0000256" key="1">
    <source>
        <dbReference type="SAM" id="SignalP"/>
    </source>
</evidence>
<name>A0A318FEG2_KLEOX</name>
<dbReference type="Proteomes" id="UP000247485">
    <property type="component" value="Unassembled WGS sequence"/>
</dbReference>
<protein>
    <recommendedName>
        <fullName evidence="4">Type 1 fimbrial protein</fullName>
    </recommendedName>
</protein>
<dbReference type="RefSeq" id="WP_110277084.1">
    <property type="nucleotide sequence ID" value="NZ_QJJG01000028.1"/>
</dbReference>
<evidence type="ECO:0000313" key="2">
    <source>
        <dbReference type="EMBL" id="PXW36729.1"/>
    </source>
</evidence>
<dbReference type="EMBL" id="QJJG01000028">
    <property type="protein sequence ID" value="PXW36729.1"/>
    <property type="molecule type" value="Genomic_DNA"/>
</dbReference>
<proteinExistence type="predicted"/>